<keyword evidence="1 2" id="KW-0560">Oxidoreductase</keyword>
<organism evidence="2 3">
    <name type="scientific">Meridianimarinicoccus marinus</name>
    <dbReference type="NCBI Taxonomy" id="3231483"/>
    <lineage>
        <taxon>Bacteria</taxon>
        <taxon>Pseudomonadati</taxon>
        <taxon>Pseudomonadota</taxon>
        <taxon>Alphaproteobacteria</taxon>
        <taxon>Rhodobacterales</taxon>
        <taxon>Paracoccaceae</taxon>
        <taxon>Meridianimarinicoccus</taxon>
    </lineage>
</organism>
<sequence length="67" mass="7674">AEIDRILGILPTAETARKSWEDYGEIIVCDTYEEMLSVADEIASEHVQVMTDRDDWFLENMTCYGAL</sequence>
<comment type="caution">
    <text evidence="2">The sequence shown here is derived from an EMBL/GenBank/DDBJ whole genome shotgun (WGS) entry which is preliminary data.</text>
</comment>
<feature type="non-terminal residue" evidence="2">
    <location>
        <position position="67"/>
    </location>
</feature>
<name>A0ABV3LC65_9RHOB</name>
<protein>
    <submittedName>
        <fullName evidence="2">Histidinol dehydrogenase</fullName>
        <ecNumber evidence="2">1.1.1.23</ecNumber>
    </submittedName>
</protein>
<evidence type="ECO:0000313" key="2">
    <source>
        <dbReference type="EMBL" id="MEV8469103.1"/>
    </source>
</evidence>
<reference evidence="2 3" key="1">
    <citation type="submission" date="2024-07" db="EMBL/GenBank/DDBJ databases">
        <authorList>
            <person name="Kang M."/>
        </authorList>
    </citation>
    <scope>NUCLEOTIDE SEQUENCE [LARGE SCALE GENOMIC DNA]</scope>
    <source>
        <strain evidence="2 3">DFM31</strain>
    </source>
</reference>
<dbReference type="Pfam" id="PF00815">
    <property type="entry name" value="Histidinol_dh"/>
    <property type="match status" value="1"/>
</dbReference>
<dbReference type="GO" id="GO:0004399">
    <property type="term" value="F:histidinol dehydrogenase activity"/>
    <property type="evidence" value="ECO:0007669"/>
    <property type="project" value="UniProtKB-EC"/>
</dbReference>
<dbReference type="RefSeq" id="WP_366195044.1">
    <property type="nucleotide sequence ID" value="NZ_JBFBVU010000158.1"/>
</dbReference>
<dbReference type="Proteomes" id="UP001553161">
    <property type="component" value="Unassembled WGS sequence"/>
</dbReference>
<dbReference type="InterPro" id="IPR012131">
    <property type="entry name" value="Hstdl_DH"/>
</dbReference>
<keyword evidence="3" id="KW-1185">Reference proteome</keyword>
<gene>
    <name evidence="2" type="ORF">AB0T83_20505</name>
</gene>
<feature type="non-terminal residue" evidence="2">
    <location>
        <position position="1"/>
    </location>
</feature>
<evidence type="ECO:0000313" key="3">
    <source>
        <dbReference type="Proteomes" id="UP001553161"/>
    </source>
</evidence>
<proteinExistence type="predicted"/>
<dbReference type="EC" id="1.1.1.23" evidence="2"/>
<dbReference type="Gene3D" id="3.40.50.1980">
    <property type="entry name" value="Nitrogenase molybdenum iron protein domain"/>
    <property type="match status" value="1"/>
</dbReference>
<evidence type="ECO:0000256" key="1">
    <source>
        <dbReference type="ARBA" id="ARBA00023002"/>
    </source>
</evidence>
<dbReference type="EMBL" id="JBFBVU010000158">
    <property type="protein sequence ID" value="MEV8469103.1"/>
    <property type="molecule type" value="Genomic_DNA"/>
</dbReference>
<accession>A0ABV3LC65</accession>